<evidence type="ECO:0000313" key="1">
    <source>
        <dbReference type="EMBL" id="PSS37922.1"/>
    </source>
</evidence>
<accession>A0A2R6S6M4</accession>
<keyword evidence="2" id="KW-1185">Reference proteome</keyword>
<sequence>MADKGEKVPQELKDLYLNPGILRRFCEILDSGDEAILKDWLDEVGIMLE</sequence>
<dbReference type="EMBL" id="MLYV02000018">
    <property type="protein sequence ID" value="PSS37922.1"/>
    <property type="molecule type" value="Genomic_DNA"/>
</dbReference>
<organism evidence="1 2">
    <name type="scientific">Hermanssonia centrifuga</name>
    <dbReference type="NCBI Taxonomy" id="98765"/>
    <lineage>
        <taxon>Eukaryota</taxon>
        <taxon>Fungi</taxon>
        <taxon>Dikarya</taxon>
        <taxon>Basidiomycota</taxon>
        <taxon>Agaricomycotina</taxon>
        <taxon>Agaricomycetes</taxon>
        <taxon>Polyporales</taxon>
        <taxon>Meruliaceae</taxon>
        <taxon>Hermanssonia</taxon>
    </lineage>
</organism>
<evidence type="ECO:0000313" key="2">
    <source>
        <dbReference type="Proteomes" id="UP000186601"/>
    </source>
</evidence>
<protein>
    <submittedName>
        <fullName evidence="1">Uncharacterized protein</fullName>
    </submittedName>
</protein>
<gene>
    <name evidence="1" type="ORF">PHLCEN_2v237</name>
</gene>
<name>A0A2R6S6M4_9APHY</name>
<proteinExistence type="predicted"/>
<dbReference type="Proteomes" id="UP000186601">
    <property type="component" value="Unassembled WGS sequence"/>
</dbReference>
<reference evidence="1 2" key="1">
    <citation type="submission" date="2018-02" db="EMBL/GenBank/DDBJ databases">
        <title>Genome sequence of the basidiomycete white-rot fungus Phlebia centrifuga.</title>
        <authorList>
            <person name="Granchi Z."/>
            <person name="Peng M."/>
            <person name="de Vries R.P."/>
            <person name="Hilden K."/>
            <person name="Makela M.R."/>
            <person name="Grigoriev I."/>
            <person name="Riley R."/>
        </authorList>
    </citation>
    <scope>NUCLEOTIDE SEQUENCE [LARGE SCALE GENOMIC DNA]</scope>
    <source>
        <strain evidence="1 2">FBCC195</strain>
    </source>
</reference>
<dbReference type="AlphaFoldDB" id="A0A2R6S6M4"/>
<comment type="caution">
    <text evidence="1">The sequence shown here is derived from an EMBL/GenBank/DDBJ whole genome shotgun (WGS) entry which is preliminary data.</text>
</comment>